<gene>
    <name evidence="1" type="ORF">SAMN05216466_106136</name>
</gene>
<proteinExistence type="predicted"/>
<sequence>MQYALIEFKDRWFVIDAHELQALHQHTLSITERPKPDERGPFFIAYRLYKPQPGIDKEQARADVLQAQDMWLGHVEDDACHAIAYHAIEALPPVQQGMSFGIPFAALIQADPALIDRIADPDSSQAVTAFLRYANISPADNLLTRPGVFAFKGIERRTKALINLDTWRDHIDKARADRTAWQIG</sequence>
<dbReference type="EMBL" id="FNCJ01000006">
    <property type="protein sequence ID" value="SDG94334.1"/>
    <property type="molecule type" value="Genomic_DNA"/>
</dbReference>
<reference evidence="1 2" key="1">
    <citation type="submission" date="2016-10" db="EMBL/GenBank/DDBJ databases">
        <authorList>
            <person name="de Groot N.N."/>
        </authorList>
    </citation>
    <scope>NUCLEOTIDE SEQUENCE [LARGE SCALE GENOMIC DNA]</scope>
    <source>
        <strain evidence="1 2">LMG 2247</strain>
    </source>
</reference>
<dbReference type="OrthoDB" id="6624931at2"/>
<dbReference type="AlphaFoldDB" id="A0A1G7YD68"/>
<dbReference type="Proteomes" id="UP000199706">
    <property type="component" value="Unassembled WGS sequence"/>
</dbReference>
<evidence type="ECO:0000313" key="1">
    <source>
        <dbReference type="EMBL" id="SDG94334.1"/>
    </source>
</evidence>
<protein>
    <submittedName>
        <fullName evidence="1">Uncharacterized protein</fullName>
    </submittedName>
</protein>
<organism evidence="1 2">
    <name type="scientific">Paraburkholderia phenazinium</name>
    <dbReference type="NCBI Taxonomy" id="60549"/>
    <lineage>
        <taxon>Bacteria</taxon>
        <taxon>Pseudomonadati</taxon>
        <taxon>Pseudomonadota</taxon>
        <taxon>Betaproteobacteria</taxon>
        <taxon>Burkholderiales</taxon>
        <taxon>Burkholderiaceae</taxon>
        <taxon>Paraburkholderia</taxon>
    </lineage>
</organism>
<name>A0A1G7YD68_9BURK</name>
<evidence type="ECO:0000313" key="2">
    <source>
        <dbReference type="Proteomes" id="UP000199706"/>
    </source>
</evidence>
<dbReference type="RefSeq" id="WP_090685418.1">
    <property type="nucleotide sequence ID" value="NZ_FNCJ01000006.1"/>
</dbReference>
<accession>A0A1G7YD68</accession>